<feature type="compositionally biased region" description="Basic residues" evidence="1">
    <location>
        <begin position="53"/>
        <end position="67"/>
    </location>
</feature>
<gene>
    <name evidence="2" type="ORF">AVDCRST_MAG05-3159</name>
</gene>
<protein>
    <submittedName>
        <fullName evidence="2">Uncharacterized protein</fullName>
    </submittedName>
</protein>
<name>A0A6J4T4E3_9ACTN</name>
<evidence type="ECO:0000256" key="1">
    <source>
        <dbReference type="SAM" id="MobiDB-lite"/>
    </source>
</evidence>
<feature type="compositionally biased region" description="Basic residues" evidence="1">
    <location>
        <begin position="150"/>
        <end position="166"/>
    </location>
</feature>
<dbReference type="EMBL" id="CADCVM010000358">
    <property type="protein sequence ID" value="CAA9513446.1"/>
    <property type="molecule type" value="Genomic_DNA"/>
</dbReference>
<feature type="non-terminal residue" evidence="2">
    <location>
        <position position="1"/>
    </location>
</feature>
<sequence length="166" mass="17552">ARRRGPVCRAAQAAEGGRGAHAGGAGLAGGAHRQGRERPGARRAQETLPPHRPLPRRRPGPHGRRTRGASGRDPAPGRRGGRLFLGGSGPGPGAHAPRAAHPARWPRGGAGRDRPLPQGPRGKAADAHRHRRGRQDPPRPAGRQGGRGPLPRRRRLRRAGLPRRPG</sequence>
<organism evidence="2">
    <name type="scientific">uncultured Rubrobacteraceae bacterium</name>
    <dbReference type="NCBI Taxonomy" id="349277"/>
    <lineage>
        <taxon>Bacteria</taxon>
        <taxon>Bacillati</taxon>
        <taxon>Actinomycetota</taxon>
        <taxon>Rubrobacteria</taxon>
        <taxon>Rubrobacterales</taxon>
        <taxon>Rubrobacteraceae</taxon>
        <taxon>environmental samples</taxon>
    </lineage>
</organism>
<reference evidence="2" key="1">
    <citation type="submission" date="2020-02" db="EMBL/GenBank/DDBJ databases">
        <authorList>
            <person name="Meier V. D."/>
        </authorList>
    </citation>
    <scope>NUCLEOTIDE SEQUENCE</scope>
    <source>
        <strain evidence="2">AVDCRST_MAG05</strain>
    </source>
</reference>
<feature type="compositionally biased region" description="Low complexity" evidence="1">
    <location>
        <begin position="93"/>
        <end position="107"/>
    </location>
</feature>
<feature type="compositionally biased region" description="Gly residues" evidence="1">
    <location>
        <begin position="16"/>
        <end position="29"/>
    </location>
</feature>
<feature type="compositionally biased region" description="Basic and acidic residues" evidence="1">
    <location>
        <begin position="34"/>
        <end position="45"/>
    </location>
</feature>
<feature type="non-terminal residue" evidence="2">
    <location>
        <position position="166"/>
    </location>
</feature>
<feature type="region of interest" description="Disordered" evidence="1">
    <location>
        <begin position="1"/>
        <end position="166"/>
    </location>
</feature>
<accession>A0A6J4T4E3</accession>
<evidence type="ECO:0000313" key="2">
    <source>
        <dbReference type="EMBL" id="CAA9513446.1"/>
    </source>
</evidence>
<feature type="compositionally biased region" description="Gly residues" evidence="1">
    <location>
        <begin position="83"/>
        <end position="92"/>
    </location>
</feature>
<proteinExistence type="predicted"/>
<dbReference type="AlphaFoldDB" id="A0A6J4T4E3"/>